<dbReference type="PROSITE" id="PS51257">
    <property type="entry name" value="PROKAR_LIPOPROTEIN"/>
    <property type="match status" value="1"/>
</dbReference>
<evidence type="ECO:0000313" key="2">
    <source>
        <dbReference type="EMBL" id="KAK8776721.1"/>
    </source>
</evidence>
<dbReference type="EMBL" id="JARKHS020012618">
    <property type="protein sequence ID" value="KAK8776721.1"/>
    <property type="molecule type" value="Genomic_DNA"/>
</dbReference>
<protein>
    <submittedName>
        <fullName evidence="2">Uncharacterized protein</fullName>
    </submittedName>
</protein>
<organism evidence="2 3">
    <name type="scientific">Amblyomma americanum</name>
    <name type="common">Lone star tick</name>
    <dbReference type="NCBI Taxonomy" id="6943"/>
    <lineage>
        <taxon>Eukaryota</taxon>
        <taxon>Metazoa</taxon>
        <taxon>Ecdysozoa</taxon>
        <taxon>Arthropoda</taxon>
        <taxon>Chelicerata</taxon>
        <taxon>Arachnida</taxon>
        <taxon>Acari</taxon>
        <taxon>Parasitiformes</taxon>
        <taxon>Ixodida</taxon>
        <taxon>Ixodoidea</taxon>
        <taxon>Ixodidae</taxon>
        <taxon>Amblyomminae</taxon>
        <taxon>Amblyomma</taxon>
    </lineage>
</organism>
<dbReference type="AlphaFoldDB" id="A0AAQ4EPT6"/>
<reference evidence="2 3" key="1">
    <citation type="journal article" date="2023" name="Arcadia Sci">
        <title>De novo assembly of a long-read Amblyomma americanum tick genome.</title>
        <authorList>
            <person name="Chou S."/>
            <person name="Poskanzer K.E."/>
            <person name="Rollins M."/>
            <person name="Thuy-Boun P.S."/>
        </authorList>
    </citation>
    <scope>NUCLEOTIDE SEQUENCE [LARGE SCALE GENOMIC DNA]</scope>
    <source>
        <strain evidence="2">F_SG_1</strain>
        <tissue evidence="2">Salivary glands</tissue>
    </source>
</reference>
<feature type="region of interest" description="Disordered" evidence="1">
    <location>
        <begin position="239"/>
        <end position="302"/>
    </location>
</feature>
<gene>
    <name evidence="2" type="ORF">V5799_029929</name>
</gene>
<evidence type="ECO:0000256" key="1">
    <source>
        <dbReference type="SAM" id="MobiDB-lite"/>
    </source>
</evidence>
<comment type="caution">
    <text evidence="2">The sequence shown here is derived from an EMBL/GenBank/DDBJ whole genome shotgun (WGS) entry which is preliminary data.</text>
</comment>
<accession>A0AAQ4EPT6</accession>
<proteinExistence type="predicted"/>
<evidence type="ECO:0000313" key="3">
    <source>
        <dbReference type="Proteomes" id="UP001321473"/>
    </source>
</evidence>
<dbReference type="Proteomes" id="UP001321473">
    <property type="component" value="Unassembled WGS sequence"/>
</dbReference>
<keyword evidence="3" id="KW-1185">Reference proteome</keyword>
<name>A0AAQ4EPT6_AMBAM</name>
<sequence>MTSATARTPWTPWTATSWTAGSCASKWRATVGLATRTASRPPDTAARVAVAAHGHGAAADADPGAVGGQGLGHAAARGAALGPAGIGLGLDPEGLEADPGTAAVPIASLGEAVAEAGARVGVGAAARVEANPRIEAEAARGAVSLNEVGLSRECIAAQNRGVGVDQGITADPNQRNGAEADTEVHLRNAAVASTAVVPSQKSLAKASITAVLSPRSAADPSPWSAAGASGAVGRSQRSAAAANTAAGQSLRRGGAGASLTGVAAEAERKSSRQAGPRGFTVTKSKGERQPCSSRPGEVWKPGPFTVKVAGLQLRR</sequence>